<dbReference type="AlphaFoldDB" id="A0A927PKG7"/>
<reference evidence="1" key="1">
    <citation type="submission" date="2020-09" db="EMBL/GenBank/DDBJ databases">
        <title>Hoyosella lacisalsi sp. nov., a halotolerant actinobacterium isolated from soil of Lake Gudzhirganskoe.</title>
        <authorList>
            <person name="Yang Q."/>
            <person name="Guo P.Y."/>
            <person name="Liu S.W."/>
            <person name="Li F.N."/>
            <person name="Sun C.H."/>
        </authorList>
    </citation>
    <scope>NUCLEOTIDE SEQUENCE</scope>
    <source>
        <strain evidence="1">G463</strain>
    </source>
</reference>
<keyword evidence="2" id="KW-1185">Reference proteome</keyword>
<proteinExistence type="predicted"/>
<evidence type="ECO:0000313" key="1">
    <source>
        <dbReference type="EMBL" id="MBD8505698.1"/>
    </source>
</evidence>
<dbReference type="Proteomes" id="UP000642993">
    <property type="component" value="Unassembled WGS sequence"/>
</dbReference>
<evidence type="ECO:0000313" key="2">
    <source>
        <dbReference type="Proteomes" id="UP000642993"/>
    </source>
</evidence>
<dbReference type="Gene3D" id="3.10.310.50">
    <property type="match status" value="1"/>
</dbReference>
<organism evidence="1 2">
    <name type="scientific">Lolliginicoccus lacisalsi</name>
    <dbReference type="NCBI Taxonomy" id="2742202"/>
    <lineage>
        <taxon>Bacteria</taxon>
        <taxon>Bacillati</taxon>
        <taxon>Actinomycetota</taxon>
        <taxon>Actinomycetes</taxon>
        <taxon>Mycobacteriales</taxon>
        <taxon>Hoyosellaceae</taxon>
        <taxon>Lolliginicoccus</taxon>
    </lineage>
</organism>
<gene>
    <name evidence="1" type="ORF">HT102_04255</name>
</gene>
<dbReference type="EMBL" id="JACYWE010000002">
    <property type="protein sequence ID" value="MBD8505698.1"/>
    <property type="molecule type" value="Genomic_DNA"/>
</dbReference>
<dbReference type="Pfam" id="PF17174">
    <property type="entry name" value="DUF5130"/>
    <property type="match status" value="1"/>
</dbReference>
<protein>
    <submittedName>
        <fullName evidence="1">DUF5130 family protein</fullName>
    </submittedName>
</protein>
<accession>A0A927PKG7</accession>
<sequence length="169" mass="18172">MRSRLEDPQVQHGEIVVPSALPVEDLPMGSGQTPSGRISAVRFLDEPVDKLPFDRDHRIRLDEALIRATRDTGIKFTIYLGDLGAESNDKAFELLDSLDDAAHSALIAVAPGERRIEVVSGSAVAHRVTDRICQLGITAALPLLREGDLLDGLVAAVKVMSAATTPVRS</sequence>
<name>A0A927PKG7_9ACTN</name>
<dbReference type="InterPro" id="IPR033437">
    <property type="entry name" value="DUF5130"/>
</dbReference>
<comment type="caution">
    <text evidence="1">The sequence shown here is derived from an EMBL/GenBank/DDBJ whole genome shotgun (WGS) entry which is preliminary data.</text>
</comment>